<evidence type="ECO:0000313" key="2">
    <source>
        <dbReference type="Proteomes" id="UP000178859"/>
    </source>
</evidence>
<comment type="caution">
    <text evidence="1">The sequence shown here is derived from an EMBL/GenBank/DDBJ whole genome shotgun (WGS) entry which is preliminary data.</text>
</comment>
<dbReference type="Gene3D" id="3.10.450.620">
    <property type="entry name" value="JHP933, nucleotidyltransferase-like core domain"/>
    <property type="match status" value="1"/>
</dbReference>
<reference evidence="1 2" key="1">
    <citation type="journal article" date="2016" name="Nat. Commun.">
        <title>Thousands of microbial genomes shed light on interconnected biogeochemical processes in an aquifer system.</title>
        <authorList>
            <person name="Anantharaman K."/>
            <person name="Brown C.T."/>
            <person name="Hug L.A."/>
            <person name="Sharon I."/>
            <person name="Castelle C.J."/>
            <person name="Probst A.J."/>
            <person name="Thomas B.C."/>
            <person name="Singh A."/>
            <person name="Wilkins M.J."/>
            <person name="Karaoz U."/>
            <person name="Brodie E.L."/>
            <person name="Williams K.H."/>
            <person name="Hubbard S.S."/>
            <person name="Banfield J.F."/>
        </authorList>
    </citation>
    <scope>NUCLEOTIDE SEQUENCE [LARGE SCALE GENOMIC DNA]</scope>
</reference>
<dbReference type="EMBL" id="MFDT01000037">
    <property type="protein sequence ID" value="OGE64800.1"/>
    <property type="molecule type" value="Genomic_DNA"/>
</dbReference>
<organism evidence="1 2">
    <name type="scientific">Candidatus Daviesbacteria bacterium RIFCSPLOWO2_02_FULL_36_7</name>
    <dbReference type="NCBI Taxonomy" id="1797792"/>
    <lineage>
        <taxon>Bacteria</taxon>
        <taxon>Candidatus Daviesiibacteriota</taxon>
    </lineage>
</organism>
<evidence type="ECO:0000313" key="1">
    <source>
        <dbReference type="EMBL" id="OGE64800.1"/>
    </source>
</evidence>
<proteinExistence type="predicted"/>
<dbReference type="AlphaFoldDB" id="A0A1F5MHP4"/>
<dbReference type="Pfam" id="PF08843">
    <property type="entry name" value="AbiEii"/>
    <property type="match status" value="1"/>
</dbReference>
<sequence length="233" mass="27262">MVNLNKHRQALVDILRTVYSDTLLRNVLGFKGGTAAMLFYGLPRFSVDLDFDLLDPDKKEEVFKRLQEILPQFGRVVEAREKYYTLLFIINYQKGERNLKIDISKRPLRNEYETRSYLGIPMLVMKEADMAACKLSALLTRRMFATRDMYDVWFFLKEGWDIDERVLKENTNMTLVKALKKAQKAVQSVKITEILAGLGELLEDNKQKAWVKDKLKNELLFQLRLCLSNISKR</sequence>
<dbReference type="Proteomes" id="UP000178859">
    <property type="component" value="Unassembled WGS sequence"/>
</dbReference>
<evidence type="ECO:0008006" key="3">
    <source>
        <dbReference type="Google" id="ProtNLM"/>
    </source>
</evidence>
<dbReference type="InterPro" id="IPR014942">
    <property type="entry name" value="AbiEii"/>
</dbReference>
<name>A0A1F5MHP4_9BACT</name>
<accession>A0A1F5MHP4</accession>
<protein>
    <recommendedName>
        <fullName evidence="3">Nucleotidyl transferase AbiEii/AbiGii toxin family protein</fullName>
    </recommendedName>
</protein>
<gene>
    <name evidence="1" type="ORF">A3I48_01565</name>
</gene>